<dbReference type="EMBL" id="CAJVPJ010001695">
    <property type="protein sequence ID" value="CAG8600712.1"/>
    <property type="molecule type" value="Genomic_DNA"/>
</dbReference>
<organism evidence="2 3">
    <name type="scientific">Paraglomus occultum</name>
    <dbReference type="NCBI Taxonomy" id="144539"/>
    <lineage>
        <taxon>Eukaryota</taxon>
        <taxon>Fungi</taxon>
        <taxon>Fungi incertae sedis</taxon>
        <taxon>Mucoromycota</taxon>
        <taxon>Glomeromycotina</taxon>
        <taxon>Glomeromycetes</taxon>
        <taxon>Paraglomerales</taxon>
        <taxon>Paraglomeraceae</taxon>
        <taxon>Paraglomus</taxon>
    </lineage>
</organism>
<accession>A0A9N9CGA3</accession>
<protein>
    <submittedName>
        <fullName evidence="2">9036_t:CDS:1</fullName>
    </submittedName>
</protein>
<evidence type="ECO:0000313" key="2">
    <source>
        <dbReference type="EMBL" id="CAG8600712.1"/>
    </source>
</evidence>
<feature type="transmembrane region" description="Helical" evidence="1">
    <location>
        <begin position="20"/>
        <end position="42"/>
    </location>
</feature>
<dbReference type="AlphaFoldDB" id="A0A9N9CGA3"/>
<gene>
    <name evidence="2" type="ORF">POCULU_LOCUS7449</name>
</gene>
<keyword evidence="3" id="KW-1185">Reference proteome</keyword>
<comment type="caution">
    <text evidence="2">The sequence shown here is derived from an EMBL/GenBank/DDBJ whole genome shotgun (WGS) entry which is preliminary data.</text>
</comment>
<name>A0A9N9CGA3_9GLOM</name>
<reference evidence="2" key="1">
    <citation type="submission" date="2021-06" db="EMBL/GenBank/DDBJ databases">
        <authorList>
            <person name="Kallberg Y."/>
            <person name="Tangrot J."/>
            <person name="Rosling A."/>
        </authorList>
    </citation>
    <scope>NUCLEOTIDE SEQUENCE</scope>
    <source>
        <strain evidence="2">IA702</strain>
    </source>
</reference>
<dbReference type="Proteomes" id="UP000789572">
    <property type="component" value="Unassembled WGS sequence"/>
</dbReference>
<keyword evidence="1" id="KW-1133">Transmembrane helix</keyword>
<sequence length="99" mass="10788">MLWIIDHHNSLPTILVSSGNAARILGVSVASISTIFASPALMRIDKRVLFKLACNVVCNKFVSNDCWPEEDGSGFDGGIIKDEDVDEIVSIDDDKIGMH</sequence>
<proteinExistence type="predicted"/>
<feature type="non-terminal residue" evidence="2">
    <location>
        <position position="1"/>
    </location>
</feature>
<keyword evidence="1" id="KW-0812">Transmembrane</keyword>
<evidence type="ECO:0000256" key="1">
    <source>
        <dbReference type="SAM" id="Phobius"/>
    </source>
</evidence>
<evidence type="ECO:0000313" key="3">
    <source>
        <dbReference type="Proteomes" id="UP000789572"/>
    </source>
</evidence>
<keyword evidence="1" id="KW-0472">Membrane</keyword>